<name>A0A919TMB5_9ACTN</name>
<accession>A0A919TMB5</accession>
<reference evidence="1" key="1">
    <citation type="submission" date="2021-01" db="EMBL/GenBank/DDBJ databases">
        <title>Whole genome shotgun sequence of Actinoplanes siamensis NBRC 109076.</title>
        <authorList>
            <person name="Komaki H."/>
            <person name="Tamura T."/>
        </authorList>
    </citation>
    <scope>NUCLEOTIDE SEQUENCE</scope>
    <source>
        <strain evidence="1">NBRC 109076</strain>
    </source>
</reference>
<dbReference type="AlphaFoldDB" id="A0A919TMB5"/>
<dbReference type="EMBL" id="BOMW01000044">
    <property type="protein sequence ID" value="GIF07103.1"/>
    <property type="molecule type" value="Genomic_DNA"/>
</dbReference>
<protein>
    <submittedName>
        <fullName evidence="1">Uncharacterized protein</fullName>
    </submittedName>
</protein>
<evidence type="ECO:0000313" key="2">
    <source>
        <dbReference type="Proteomes" id="UP000629619"/>
    </source>
</evidence>
<evidence type="ECO:0000313" key="1">
    <source>
        <dbReference type="EMBL" id="GIF07103.1"/>
    </source>
</evidence>
<gene>
    <name evidence="1" type="ORF">Asi03nite_46410</name>
</gene>
<proteinExistence type="predicted"/>
<comment type="caution">
    <text evidence="1">The sequence shown here is derived from an EMBL/GenBank/DDBJ whole genome shotgun (WGS) entry which is preliminary data.</text>
</comment>
<keyword evidence="2" id="KW-1185">Reference proteome</keyword>
<dbReference type="RefSeq" id="WP_203682517.1">
    <property type="nucleotide sequence ID" value="NZ_BOMW01000044.1"/>
</dbReference>
<organism evidence="1 2">
    <name type="scientific">Actinoplanes siamensis</name>
    <dbReference type="NCBI Taxonomy" id="1223317"/>
    <lineage>
        <taxon>Bacteria</taxon>
        <taxon>Bacillati</taxon>
        <taxon>Actinomycetota</taxon>
        <taxon>Actinomycetes</taxon>
        <taxon>Micromonosporales</taxon>
        <taxon>Micromonosporaceae</taxon>
        <taxon>Actinoplanes</taxon>
    </lineage>
</organism>
<sequence>MTTVGERAVTYRPRAIGAIGVEQTPGGWTVKHYGISALRDTPPEPVRAMGRLAVARSLPREFSGALRQAYCVLHEDQDGCYAVVGWWSPNRVILHSRTWLADWDELAAPRPAGGHATACVWELLVMAHERDAWLRHVIRPAQPDLDAYRADVLAPGRY</sequence>
<dbReference type="Proteomes" id="UP000629619">
    <property type="component" value="Unassembled WGS sequence"/>
</dbReference>